<accession>A0AAD3SCJ4</accession>
<evidence type="ECO:0000313" key="1">
    <source>
        <dbReference type="EMBL" id="GMH08439.1"/>
    </source>
</evidence>
<organism evidence="1 2">
    <name type="scientific">Nepenthes gracilis</name>
    <name type="common">Slender pitcher plant</name>
    <dbReference type="NCBI Taxonomy" id="150966"/>
    <lineage>
        <taxon>Eukaryota</taxon>
        <taxon>Viridiplantae</taxon>
        <taxon>Streptophyta</taxon>
        <taxon>Embryophyta</taxon>
        <taxon>Tracheophyta</taxon>
        <taxon>Spermatophyta</taxon>
        <taxon>Magnoliopsida</taxon>
        <taxon>eudicotyledons</taxon>
        <taxon>Gunneridae</taxon>
        <taxon>Pentapetalae</taxon>
        <taxon>Caryophyllales</taxon>
        <taxon>Nepenthaceae</taxon>
        <taxon>Nepenthes</taxon>
    </lineage>
</organism>
<evidence type="ECO:0000313" key="2">
    <source>
        <dbReference type="Proteomes" id="UP001279734"/>
    </source>
</evidence>
<sequence>MGATVGLRWEGTIDGSFELHWMREIWAPPWSFDYCVIGDGKREPGSIDGVSCCFISPASLEFEQGSQGTAFGALGLRLGQRRRVPSEGLHNAPSGEFEQWAKALCSADRGRELRVERVGCQ</sequence>
<keyword evidence="2" id="KW-1185">Reference proteome</keyword>
<dbReference type="EMBL" id="BSYO01000008">
    <property type="protein sequence ID" value="GMH08439.1"/>
    <property type="molecule type" value="Genomic_DNA"/>
</dbReference>
<comment type="caution">
    <text evidence="1">The sequence shown here is derived from an EMBL/GenBank/DDBJ whole genome shotgun (WGS) entry which is preliminary data.</text>
</comment>
<proteinExistence type="predicted"/>
<dbReference type="AlphaFoldDB" id="A0AAD3SCJ4"/>
<gene>
    <name evidence="1" type="ORF">Nepgr_010279</name>
</gene>
<name>A0AAD3SCJ4_NEPGR</name>
<protein>
    <submittedName>
        <fullName evidence="1">Uncharacterized protein</fullName>
    </submittedName>
</protein>
<reference evidence="1" key="1">
    <citation type="submission" date="2023-05" db="EMBL/GenBank/DDBJ databases">
        <title>Nepenthes gracilis genome sequencing.</title>
        <authorList>
            <person name="Fukushima K."/>
        </authorList>
    </citation>
    <scope>NUCLEOTIDE SEQUENCE</scope>
    <source>
        <strain evidence="1">SING2019-196</strain>
    </source>
</reference>
<dbReference type="Proteomes" id="UP001279734">
    <property type="component" value="Unassembled WGS sequence"/>
</dbReference>